<dbReference type="RefSeq" id="WP_014032226.1">
    <property type="nucleotide sequence ID" value="NC_015945.1"/>
</dbReference>
<dbReference type="EMBL" id="CP002999">
    <property type="protein sequence ID" value="AEM69944.1"/>
    <property type="molecule type" value="Genomic_DNA"/>
</dbReference>
<dbReference type="HOGENOM" id="CLU_095220_0_0_10"/>
<dbReference type="STRING" id="886377.Murru_0897"/>
<dbReference type="Pfam" id="PF13274">
    <property type="entry name" value="SocA_Panacea"/>
    <property type="match status" value="1"/>
</dbReference>
<protein>
    <recommendedName>
        <fullName evidence="1">Antitoxin SocA-like Panacea domain-containing protein</fullName>
    </recommendedName>
</protein>
<sequence>MAYSKSEIEKIGNTLVYLCKNIGEPVSKTKIIKLLYFIEEFSMKKFGKPFLGLEWEVWHLGPVAEDIYAEINDPFMLSDFIEITSMNGYDGNFVCAKNEFNDDEFSDSEIELLNTLIAKLGNMTANELIEFSHKPHTLWYKLSKENNLLDSFHNRTKTTTDIKIDLSNLLPEGKKDIYFNYLEQKDIKRLYGN</sequence>
<dbReference type="Proteomes" id="UP000008908">
    <property type="component" value="Chromosome"/>
</dbReference>
<evidence type="ECO:0000313" key="3">
    <source>
        <dbReference type="Proteomes" id="UP000008908"/>
    </source>
</evidence>
<proteinExistence type="predicted"/>
<evidence type="ECO:0000259" key="1">
    <source>
        <dbReference type="Pfam" id="PF13274"/>
    </source>
</evidence>
<dbReference type="AlphaFoldDB" id="G2PKW5"/>
<dbReference type="KEGG" id="mrs:Murru_0897"/>
<dbReference type="eggNOG" id="COG3600">
    <property type="taxonomic scope" value="Bacteria"/>
</dbReference>
<accession>G2PKW5</accession>
<reference evidence="2 3" key="2">
    <citation type="journal article" date="2012" name="Stand. Genomic Sci.">
        <title>Complete genome sequence of the facultatively anaerobic, appendaged bacterium Muricauda ruestringensis type strain (B1(T)).</title>
        <authorList>
            <person name="Huntemann M."/>
            <person name="Teshima H."/>
            <person name="Lapidus A."/>
            <person name="Nolan M."/>
            <person name="Lucas S."/>
            <person name="Hammon N."/>
            <person name="Deshpande S."/>
            <person name="Cheng J.F."/>
            <person name="Tapia R."/>
            <person name="Goodwin L.A."/>
            <person name="Pitluck S."/>
            <person name="Liolios K."/>
            <person name="Pagani I."/>
            <person name="Ivanova N."/>
            <person name="Mavromatis K."/>
            <person name="Mikhailova N."/>
            <person name="Pati A."/>
            <person name="Chen A."/>
            <person name="Palaniappan K."/>
            <person name="Land M."/>
            <person name="Hauser L."/>
            <person name="Pan C."/>
            <person name="Brambilla E.M."/>
            <person name="Rohde M."/>
            <person name="Spring S."/>
            <person name="Goker M."/>
            <person name="Detter J.C."/>
            <person name="Bristow J."/>
            <person name="Eisen J.A."/>
            <person name="Markowitz V."/>
            <person name="Hugenholtz P."/>
            <person name="Kyrpides N.C."/>
            <person name="Klenk H.P."/>
            <person name="Woyke T."/>
        </authorList>
    </citation>
    <scope>NUCLEOTIDE SEQUENCE [LARGE SCALE GENOMIC DNA]</scope>
    <source>
        <strain evidence="3">DSM 13258 / LMG 19739 / B1</strain>
    </source>
</reference>
<keyword evidence="3" id="KW-1185">Reference proteome</keyword>
<gene>
    <name evidence="2" type="ordered locus">Murru_0897</name>
</gene>
<evidence type="ECO:0000313" key="2">
    <source>
        <dbReference type="EMBL" id="AEM69944.1"/>
    </source>
</evidence>
<name>G2PKW5_ALLRU</name>
<dbReference type="InterPro" id="IPR025272">
    <property type="entry name" value="SocA_Panacea"/>
</dbReference>
<reference evidence="3" key="1">
    <citation type="submission" date="2011-08" db="EMBL/GenBank/DDBJ databases">
        <title>The complete genome of Muricauda ruestringensis DSM 13258.</title>
        <authorList>
            <person name="Lucas S."/>
            <person name="Han J."/>
            <person name="Lapidus A."/>
            <person name="Bruce D."/>
            <person name="Goodwin L."/>
            <person name="Pitluck S."/>
            <person name="Peters L."/>
            <person name="Kyrpides N."/>
            <person name="Mavromatis K."/>
            <person name="Ivanova N."/>
            <person name="Ovchinnikova G."/>
            <person name="Teshima H."/>
            <person name="Detter J.C."/>
            <person name="Tapia R."/>
            <person name="Han C."/>
            <person name="Land M."/>
            <person name="Hauser L."/>
            <person name="Markowitz V."/>
            <person name="Cheng J.-F."/>
            <person name="Hugenholtz P."/>
            <person name="Woyke T."/>
            <person name="Wu D."/>
            <person name="Spring S."/>
            <person name="Schroeder M."/>
            <person name="Brambilla E."/>
            <person name="Klenk H.-P."/>
            <person name="Eisen J.A."/>
        </authorList>
    </citation>
    <scope>NUCLEOTIDE SEQUENCE [LARGE SCALE GENOMIC DNA]</scope>
    <source>
        <strain evidence="3">DSM 13258 / LMG 19739 / B1</strain>
    </source>
</reference>
<feature type="domain" description="Antitoxin SocA-like Panacea" evidence="1">
    <location>
        <begin position="32"/>
        <end position="139"/>
    </location>
</feature>
<organism evidence="2 3">
    <name type="scientific">Allomuricauda ruestringensis (strain DSM 13258 / CIP 107369 / LMG 19739 / B1)</name>
    <name type="common">Muricauda ruestringensis</name>
    <dbReference type="NCBI Taxonomy" id="886377"/>
    <lineage>
        <taxon>Bacteria</taxon>
        <taxon>Pseudomonadati</taxon>
        <taxon>Bacteroidota</taxon>
        <taxon>Flavobacteriia</taxon>
        <taxon>Flavobacteriales</taxon>
        <taxon>Flavobacteriaceae</taxon>
        <taxon>Flagellimonas</taxon>
    </lineage>
</organism>